<dbReference type="InterPro" id="IPR038901">
    <property type="entry name" value="HEXDC-like"/>
</dbReference>
<evidence type="ECO:0000313" key="9">
    <source>
        <dbReference type="Proteomes" id="UP001497497"/>
    </source>
</evidence>
<dbReference type="EC" id="3.2.1.52" evidence="3"/>
<evidence type="ECO:0000256" key="4">
    <source>
        <dbReference type="ARBA" id="ARBA00022801"/>
    </source>
</evidence>
<protein>
    <recommendedName>
        <fullName evidence="3">beta-N-acetylhexosaminidase</fullName>
        <ecNumber evidence="3">3.2.1.52</ecNumber>
    </recommendedName>
</protein>
<dbReference type="AlphaFoldDB" id="A0AAV2HF26"/>
<sequence>MGRRGNMRGRSGILFVSVFAVGLVIFYLSWRSLFSTDIKPKDAYSKFSNGNENIRSELRNKLLKSKEFLNGNSEQDPDYEFKSDQDQIPQNKLLKIPENSVSNSRIRKIDGQDETNESIKRKIYGTSDSKNHQLEKAYYKSFDKAKLAVRTMEKLVHLDLKGAPPKMTYLKKLLPLFASLGATGLLVEYEDMFPYYGILKNISAENSYRRSEIKEFLKLAKTYNLTVMPLIQTFGHMEFVLKSAFEDLRESHYTPQVIDITSNKSYAVITEIVKQILELHPDASHLHIGCDEVYELGRGASASQKKDNHELFLHHVTKVANIVRYTGNQQVKPVIWDDELRKISANTILEFKLPSLVEIMVWQYGVNVLDKINITIWDKYSGLFESVWIASAFKGASGSRQFFTDPQFHIQNHFSWLEVIASTSNRLKFRGIALTGWSRYDHFATLCELLPVALPSLAVCLAAVSNAGFTEAIHKSTSQLLDCKNLIEMTYPSIDNRTKMALVSQDCRFPGHAVYHAMQSFYGYTQVDLKHRTDGWLSDYQVNHGFSNPGQLKVFSMIMNKVSSGYAKISYPLKENLEEIYSEDTVEEWMEEQIEERRRHIEEAQLKVKKLLENTVWGRRPLLSSKFNRDGSVNGGSIMDNRAYIKKRERYEAQHIPSNLSRKEININSQNLNGERFVNGWPSRVKGNSPDQQLGITSQKDVTPDSEAQKSSSNKTNLNQIKDHEKDNPDPTESSYANKKTKMNTGKTGSKDNAEILFKNVTSFDIKRPQEKSKYANAEEDDTDLGPNKNDLSDIEDKLRRSKYLNGETENIHRQGKMSKKEVSEPMENILPRNSRNSNSKLVKKLGLEDFKAVQDQPSKAEPKPDLNHSGDPFKSNQQNKALDNNKIHFDDEEMNEYEKKLLEDLPENN</sequence>
<keyword evidence="4" id="KW-0378">Hydrolase</keyword>
<accession>A0AAV2HF26</accession>
<evidence type="ECO:0000313" key="8">
    <source>
        <dbReference type="EMBL" id="CAL1532426.1"/>
    </source>
</evidence>
<feature type="compositionally biased region" description="Polar residues" evidence="5">
    <location>
        <begin position="832"/>
        <end position="841"/>
    </location>
</feature>
<proteinExistence type="inferred from homology"/>
<keyword evidence="9" id="KW-1185">Reference proteome</keyword>
<dbReference type="Gene3D" id="3.20.20.80">
    <property type="entry name" value="Glycosidases"/>
    <property type="match status" value="1"/>
</dbReference>
<evidence type="ECO:0000256" key="5">
    <source>
        <dbReference type="SAM" id="MobiDB-lite"/>
    </source>
</evidence>
<dbReference type="GO" id="GO:0005975">
    <property type="term" value="P:carbohydrate metabolic process"/>
    <property type="evidence" value="ECO:0007669"/>
    <property type="project" value="InterPro"/>
</dbReference>
<evidence type="ECO:0000259" key="7">
    <source>
        <dbReference type="Pfam" id="PF00728"/>
    </source>
</evidence>
<dbReference type="EMBL" id="CAXITT010000116">
    <property type="protein sequence ID" value="CAL1532426.1"/>
    <property type="molecule type" value="Genomic_DNA"/>
</dbReference>
<keyword evidence="6" id="KW-0472">Membrane</keyword>
<keyword evidence="6" id="KW-1133">Transmembrane helix</keyword>
<evidence type="ECO:0000256" key="1">
    <source>
        <dbReference type="ARBA" id="ARBA00001231"/>
    </source>
</evidence>
<feature type="compositionally biased region" description="Polar residues" evidence="5">
    <location>
        <begin position="709"/>
        <end position="720"/>
    </location>
</feature>
<organism evidence="8 9">
    <name type="scientific">Lymnaea stagnalis</name>
    <name type="common">Great pond snail</name>
    <name type="synonym">Helix stagnalis</name>
    <dbReference type="NCBI Taxonomy" id="6523"/>
    <lineage>
        <taxon>Eukaryota</taxon>
        <taxon>Metazoa</taxon>
        <taxon>Spiralia</taxon>
        <taxon>Lophotrochozoa</taxon>
        <taxon>Mollusca</taxon>
        <taxon>Gastropoda</taxon>
        <taxon>Heterobranchia</taxon>
        <taxon>Euthyneura</taxon>
        <taxon>Panpulmonata</taxon>
        <taxon>Hygrophila</taxon>
        <taxon>Lymnaeoidea</taxon>
        <taxon>Lymnaeidae</taxon>
        <taxon>Lymnaea</taxon>
    </lineage>
</organism>
<comment type="similarity">
    <text evidence="2">Belongs to the glycosyl hydrolase 20 family.</text>
</comment>
<feature type="region of interest" description="Disordered" evidence="5">
    <location>
        <begin position="854"/>
        <end position="891"/>
    </location>
</feature>
<comment type="caution">
    <text evidence="8">The sequence shown here is derived from an EMBL/GenBank/DDBJ whole genome shotgun (WGS) entry which is preliminary data.</text>
</comment>
<feature type="compositionally biased region" description="Polar residues" evidence="5">
    <location>
        <begin position="689"/>
        <end position="701"/>
    </location>
</feature>
<dbReference type="Pfam" id="PF00728">
    <property type="entry name" value="Glyco_hydro_20"/>
    <property type="match status" value="1"/>
</dbReference>
<name>A0AAV2HF26_LYMST</name>
<keyword evidence="6" id="KW-0812">Transmembrane</keyword>
<dbReference type="Proteomes" id="UP001497497">
    <property type="component" value="Unassembled WGS sequence"/>
</dbReference>
<reference evidence="8 9" key="1">
    <citation type="submission" date="2024-04" db="EMBL/GenBank/DDBJ databases">
        <authorList>
            <consortium name="Genoscope - CEA"/>
            <person name="William W."/>
        </authorList>
    </citation>
    <scope>NUCLEOTIDE SEQUENCE [LARGE SCALE GENOMIC DNA]</scope>
</reference>
<evidence type="ECO:0000256" key="2">
    <source>
        <dbReference type="ARBA" id="ARBA00006285"/>
    </source>
</evidence>
<feature type="region of interest" description="Disordered" evidence="5">
    <location>
        <begin position="811"/>
        <end position="842"/>
    </location>
</feature>
<dbReference type="InterPro" id="IPR015883">
    <property type="entry name" value="Glyco_hydro_20_cat"/>
</dbReference>
<dbReference type="PANTHER" id="PTHR21040">
    <property type="entry name" value="BCDNA.GH04120"/>
    <property type="match status" value="1"/>
</dbReference>
<dbReference type="InterPro" id="IPR017853">
    <property type="entry name" value="GH"/>
</dbReference>
<evidence type="ECO:0000256" key="3">
    <source>
        <dbReference type="ARBA" id="ARBA00012663"/>
    </source>
</evidence>
<feature type="domain" description="Glycoside hydrolase family 20 catalytic" evidence="7">
    <location>
        <begin position="204"/>
        <end position="364"/>
    </location>
</feature>
<dbReference type="GO" id="GO:0004563">
    <property type="term" value="F:beta-N-acetylhexosaminidase activity"/>
    <property type="evidence" value="ECO:0007669"/>
    <property type="project" value="UniProtKB-EC"/>
</dbReference>
<dbReference type="SUPFAM" id="SSF51445">
    <property type="entry name" value="(Trans)glycosidases"/>
    <property type="match status" value="1"/>
</dbReference>
<feature type="transmembrane region" description="Helical" evidence="6">
    <location>
        <begin position="12"/>
        <end position="30"/>
    </location>
</feature>
<comment type="catalytic activity">
    <reaction evidence="1">
        <text>Hydrolysis of terminal non-reducing N-acetyl-D-hexosamine residues in N-acetyl-beta-D-hexosaminides.</text>
        <dbReference type="EC" id="3.2.1.52"/>
    </reaction>
</comment>
<feature type="compositionally biased region" description="Basic and acidic residues" evidence="5">
    <location>
        <begin position="854"/>
        <end position="869"/>
    </location>
</feature>
<evidence type="ECO:0000256" key="6">
    <source>
        <dbReference type="SAM" id="Phobius"/>
    </source>
</evidence>
<feature type="region of interest" description="Disordered" evidence="5">
    <location>
        <begin position="769"/>
        <end position="793"/>
    </location>
</feature>
<dbReference type="CDD" id="cd06565">
    <property type="entry name" value="GH20_GcnA-like"/>
    <property type="match status" value="1"/>
</dbReference>
<feature type="region of interest" description="Disordered" evidence="5">
    <location>
        <begin position="678"/>
        <end position="751"/>
    </location>
</feature>
<dbReference type="PANTHER" id="PTHR21040:SF8">
    <property type="entry name" value="BCDNA.GH04120"/>
    <property type="match status" value="1"/>
</dbReference>
<gene>
    <name evidence="8" type="ORF">GSLYS_00006505001</name>
</gene>